<dbReference type="EMBL" id="VXIS01000058">
    <property type="protein sequence ID" value="KAA8909392.1"/>
    <property type="molecule type" value="Genomic_DNA"/>
</dbReference>
<dbReference type="SUPFAM" id="SSF56176">
    <property type="entry name" value="FAD-binding/transporter-associated domain-like"/>
    <property type="match status" value="1"/>
</dbReference>
<dbReference type="InterPro" id="IPR016169">
    <property type="entry name" value="FAD-bd_PCMH_sub2"/>
</dbReference>
<proteinExistence type="predicted"/>
<dbReference type="Proteomes" id="UP000326924">
    <property type="component" value="Unassembled WGS sequence"/>
</dbReference>
<dbReference type="Gene3D" id="3.30.465.10">
    <property type="match status" value="1"/>
</dbReference>
<name>A0A5J5F0L3_9PEZI</name>
<dbReference type="AlphaFoldDB" id="A0A5J5F0L3"/>
<reference evidence="1 2" key="1">
    <citation type="submission" date="2019-09" db="EMBL/GenBank/DDBJ databases">
        <title>Draft genome of the ectomycorrhizal ascomycete Sphaerosporella brunnea.</title>
        <authorList>
            <consortium name="DOE Joint Genome Institute"/>
            <person name="Benucci G.M."/>
            <person name="Marozzi G."/>
            <person name="Antonielli L."/>
            <person name="Sanchez S."/>
            <person name="Marco P."/>
            <person name="Wang X."/>
            <person name="Falini L.B."/>
            <person name="Barry K."/>
            <person name="Haridas S."/>
            <person name="Lipzen A."/>
            <person name="Labutti K."/>
            <person name="Grigoriev I.V."/>
            <person name="Murat C."/>
            <person name="Martin F."/>
            <person name="Albertini E."/>
            <person name="Donnini D."/>
            <person name="Bonito G."/>
        </authorList>
    </citation>
    <scope>NUCLEOTIDE SEQUENCE [LARGE SCALE GENOMIC DNA]</scope>
    <source>
        <strain evidence="1 2">Sb_GMNB300</strain>
    </source>
</reference>
<evidence type="ECO:0008006" key="3">
    <source>
        <dbReference type="Google" id="ProtNLM"/>
    </source>
</evidence>
<evidence type="ECO:0000313" key="2">
    <source>
        <dbReference type="Proteomes" id="UP000326924"/>
    </source>
</evidence>
<evidence type="ECO:0000313" key="1">
    <source>
        <dbReference type="EMBL" id="KAA8909392.1"/>
    </source>
</evidence>
<dbReference type="OrthoDB" id="9983560at2759"/>
<dbReference type="GO" id="GO:0050660">
    <property type="term" value="F:flavin adenine dinucleotide binding"/>
    <property type="evidence" value="ECO:0007669"/>
    <property type="project" value="InterPro"/>
</dbReference>
<organism evidence="1 2">
    <name type="scientific">Sphaerosporella brunnea</name>
    <dbReference type="NCBI Taxonomy" id="1250544"/>
    <lineage>
        <taxon>Eukaryota</taxon>
        <taxon>Fungi</taxon>
        <taxon>Dikarya</taxon>
        <taxon>Ascomycota</taxon>
        <taxon>Pezizomycotina</taxon>
        <taxon>Pezizomycetes</taxon>
        <taxon>Pezizales</taxon>
        <taxon>Pyronemataceae</taxon>
        <taxon>Sphaerosporella</taxon>
    </lineage>
</organism>
<protein>
    <recommendedName>
        <fullName evidence="3">FAD-binding PCMH-type domain-containing protein</fullName>
    </recommendedName>
</protein>
<dbReference type="InterPro" id="IPR036318">
    <property type="entry name" value="FAD-bd_PCMH-like_sf"/>
</dbReference>
<accession>A0A5J5F0L3</accession>
<sequence length="189" mass="20059">MGAGVQGFEALQAAAKQGLRVVTGSSLTVGIAGGYTQALEWDVVTPTGEPPIATPSRNVPLYWALSGGGGGTYGVAISMTAKAHPDGVVSGAGPTFTSTNVSEDAFWEAVEAFQATVPNMAANRPTFKERVEDLYQPFINELKKRGIAYTLNAASFPTYIEHFNHYYGPLPYGTTTSVVVIGSRLIRPW</sequence>
<keyword evidence="2" id="KW-1185">Reference proteome</keyword>
<comment type="caution">
    <text evidence="1">The sequence shown here is derived from an EMBL/GenBank/DDBJ whole genome shotgun (WGS) entry which is preliminary data.</text>
</comment>
<gene>
    <name evidence="1" type="ORF">FN846DRAFT_889002</name>
</gene>
<dbReference type="InParanoid" id="A0A5J5F0L3"/>